<dbReference type="NCBIfam" id="NF008911">
    <property type="entry name" value="PRK12275.1-2"/>
    <property type="match status" value="1"/>
</dbReference>
<organism evidence="1 2">
    <name type="scientific">Mangrovimonas yunxiaonensis</name>
    <dbReference type="NCBI Taxonomy" id="1197477"/>
    <lineage>
        <taxon>Bacteria</taxon>
        <taxon>Pseudomonadati</taxon>
        <taxon>Bacteroidota</taxon>
        <taxon>Flavobacteriia</taxon>
        <taxon>Flavobacteriales</taxon>
        <taxon>Flavobacteriaceae</taxon>
        <taxon>Mangrovimonas</taxon>
    </lineage>
</organism>
<dbReference type="PANTHER" id="PTHR38471">
    <property type="entry name" value="FOUR HELIX BUNDLE PROTEIN"/>
    <property type="match status" value="1"/>
</dbReference>
<keyword evidence="1" id="KW-0687">Ribonucleoprotein</keyword>
<accession>A0A084TNI0</accession>
<reference evidence="2" key="2">
    <citation type="submission" date="2014-07" db="EMBL/GenBank/DDBJ databases">
        <title>Genome sequence of Mangrovimonas yunxiaonensis.</title>
        <authorList>
            <person name="Li Y."/>
            <person name="Zheng T."/>
        </authorList>
    </citation>
    <scope>NUCLEOTIDE SEQUENCE [LARGE SCALE GENOMIC DNA]</scope>
    <source>
        <strain evidence="2">LY01</strain>
    </source>
</reference>
<dbReference type="Gene3D" id="1.20.1440.60">
    <property type="entry name" value="23S rRNA-intervening sequence"/>
    <property type="match status" value="1"/>
</dbReference>
<dbReference type="InterPro" id="IPR036583">
    <property type="entry name" value="23S_rRNA_IVS_sf"/>
</dbReference>
<dbReference type="eggNOG" id="COG0399">
    <property type="taxonomic scope" value="Bacteria"/>
</dbReference>
<reference evidence="1 2" key="1">
    <citation type="journal article" date="2014" name="Genome Announc.">
        <title>Draft Genome Sequence of the Algicidal Bacterium Mangrovimonas yunxiaonensis Strain LY01.</title>
        <authorList>
            <person name="Li Y."/>
            <person name="Zhu H."/>
            <person name="Li C."/>
            <person name="Zhang H."/>
            <person name="Chen Z."/>
            <person name="Zheng W."/>
            <person name="Xu H."/>
            <person name="Zheng T."/>
        </authorList>
    </citation>
    <scope>NUCLEOTIDE SEQUENCE [LARGE SCALE GENOMIC DNA]</scope>
    <source>
        <strain evidence="1 2">LY01</strain>
    </source>
</reference>
<name>A0A084TNI0_9FLAO</name>
<comment type="caution">
    <text evidence="1">The sequence shown here is derived from an EMBL/GenBank/DDBJ whole genome shotgun (WGS) entry which is preliminary data.</text>
</comment>
<dbReference type="STRING" id="1197477.IA57_01105"/>
<proteinExistence type="predicted"/>
<dbReference type="CDD" id="cd16377">
    <property type="entry name" value="23S_rRNA_IVP_like"/>
    <property type="match status" value="1"/>
</dbReference>
<dbReference type="NCBIfam" id="TIGR02436">
    <property type="entry name" value="four helix bundle protein"/>
    <property type="match status" value="1"/>
</dbReference>
<sequence length="118" mass="13657">MHRFEELKIWQKAMNITENCYRVTEGFPTEEKYGLVSQLRRSAVSIPSNIAEGVGRNSNREFKQFLGIANGSSFELLTQLYLSKRLKLIKEESVRPIINEVVEITKMNYSLQKSLKKS</sequence>
<dbReference type="GO" id="GO:0005840">
    <property type="term" value="C:ribosome"/>
    <property type="evidence" value="ECO:0007669"/>
    <property type="project" value="UniProtKB-KW"/>
</dbReference>
<dbReference type="RefSeq" id="WP_036118116.1">
    <property type="nucleotide sequence ID" value="NZ_BMET01000002.1"/>
</dbReference>
<dbReference type="PANTHER" id="PTHR38471:SF2">
    <property type="entry name" value="FOUR HELIX BUNDLE PROTEIN"/>
    <property type="match status" value="1"/>
</dbReference>
<evidence type="ECO:0000313" key="1">
    <source>
        <dbReference type="EMBL" id="KFB02266.1"/>
    </source>
</evidence>
<keyword evidence="2" id="KW-1185">Reference proteome</keyword>
<dbReference type="InterPro" id="IPR012657">
    <property type="entry name" value="23S_rRNA-intervening_sequence"/>
</dbReference>
<protein>
    <submittedName>
        <fullName evidence="1">30S ribosomal protein S23</fullName>
    </submittedName>
</protein>
<dbReference type="SUPFAM" id="SSF158446">
    <property type="entry name" value="IVS-encoded protein-like"/>
    <property type="match status" value="1"/>
</dbReference>
<dbReference type="Pfam" id="PF05635">
    <property type="entry name" value="23S_rRNA_IVP"/>
    <property type="match status" value="1"/>
</dbReference>
<dbReference type="Proteomes" id="UP000028521">
    <property type="component" value="Unassembled WGS sequence"/>
</dbReference>
<dbReference type="AlphaFoldDB" id="A0A084TNI0"/>
<keyword evidence="1" id="KW-0689">Ribosomal protein</keyword>
<dbReference type="OrthoDB" id="9811959at2"/>
<dbReference type="EMBL" id="JPFK01000002">
    <property type="protein sequence ID" value="KFB02266.1"/>
    <property type="molecule type" value="Genomic_DNA"/>
</dbReference>
<evidence type="ECO:0000313" key="2">
    <source>
        <dbReference type="Proteomes" id="UP000028521"/>
    </source>
</evidence>
<gene>
    <name evidence="1" type="ORF">IA57_01105</name>
</gene>